<dbReference type="AlphaFoldDB" id="A0A078G171"/>
<sequence length="27" mass="2895">MFYSRPIKSHMITSGVMTGAPQVVIGS</sequence>
<dbReference type="EMBL" id="LK032105">
    <property type="protein sequence ID" value="CDY20305.1"/>
    <property type="molecule type" value="Genomic_DNA"/>
</dbReference>
<keyword evidence="2" id="KW-1185">Reference proteome</keyword>
<dbReference type="PaxDb" id="3708-A0A078G171"/>
<protein>
    <submittedName>
        <fullName evidence="1">BnaC04g36510D protein</fullName>
    </submittedName>
</protein>
<evidence type="ECO:0000313" key="2">
    <source>
        <dbReference type="Proteomes" id="UP000028999"/>
    </source>
</evidence>
<evidence type="ECO:0000313" key="1">
    <source>
        <dbReference type="EMBL" id="CDY20305.1"/>
    </source>
</evidence>
<dbReference type="Gramene" id="CDY20305">
    <property type="protein sequence ID" value="CDY20305"/>
    <property type="gene ID" value="GSBRNA2T00012234001"/>
</dbReference>
<dbReference type="Proteomes" id="UP000028999">
    <property type="component" value="Unassembled WGS sequence"/>
</dbReference>
<accession>A0A078G171</accession>
<proteinExistence type="predicted"/>
<reference evidence="1 2" key="1">
    <citation type="journal article" date="2014" name="Science">
        <title>Plant genetics. Early allopolyploid evolution in the post-Neolithic Brassica napus oilseed genome.</title>
        <authorList>
            <person name="Chalhoub B."/>
            <person name="Denoeud F."/>
            <person name="Liu S."/>
            <person name="Parkin I.A."/>
            <person name="Tang H."/>
            <person name="Wang X."/>
            <person name="Chiquet J."/>
            <person name="Belcram H."/>
            <person name="Tong C."/>
            <person name="Samans B."/>
            <person name="Correa M."/>
            <person name="Da Silva C."/>
            <person name="Just J."/>
            <person name="Falentin C."/>
            <person name="Koh C.S."/>
            <person name="Le Clainche I."/>
            <person name="Bernard M."/>
            <person name="Bento P."/>
            <person name="Noel B."/>
            <person name="Labadie K."/>
            <person name="Alberti A."/>
            <person name="Charles M."/>
            <person name="Arnaud D."/>
            <person name="Guo H."/>
            <person name="Daviaud C."/>
            <person name="Alamery S."/>
            <person name="Jabbari K."/>
            <person name="Zhao M."/>
            <person name="Edger P.P."/>
            <person name="Chelaifa H."/>
            <person name="Tack D."/>
            <person name="Lassalle G."/>
            <person name="Mestiri I."/>
            <person name="Schnel N."/>
            <person name="Le Paslier M.C."/>
            <person name="Fan G."/>
            <person name="Renault V."/>
            <person name="Bayer P.E."/>
            <person name="Golicz A.A."/>
            <person name="Manoli S."/>
            <person name="Lee T.H."/>
            <person name="Thi V.H."/>
            <person name="Chalabi S."/>
            <person name="Hu Q."/>
            <person name="Fan C."/>
            <person name="Tollenaere R."/>
            <person name="Lu Y."/>
            <person name="Battail C."/>
            <person name="Shen J."/>
            <person name="Sidebottom C.H."/>
            <person name="Wang X."/>
            <person name="Canaguier A."/>
            <person name="Chauveau A."/>
            <person name="Berard A."/>
            <person name="Deniot G."/>
            <person name="Guan M."/>
            <person name="Liu Z."/>
            <person name="Sun F."/>
            <person name="Lim Y.P."/>
            <person name="Lyons E."/>
            <person name="Town C.D."/>
            <person name="Bancroft I."/>
            <person name="Wang X."/>
            <person name="Meng J."/>
            <person name="Ma J."/>
            <person name="Pires J.C."/>
            <person name="King G.J."/>
            <person name="Brunel D."/>
            <person name="Delourme R."/>
            <person name="Renard M."/>
            <person name="Aury J.M."/>
            <person name="Adams K.L."/>
            <person name="Batley J."/>
            <person name="Snowdon R.J."/>
            <person name="Tost J."/>
            <person name="Edwards D."/>
            <person name="Zhou Y."/>
            <person name="Hua W."/>
            <person name="Sharpe A.G."/>
            <person name="Paterson A.H."/>
            <person name="Guan C."/>
            <person name="Wincker P."/>
        </authorList>
    </citation>
    <scope>NUCLEOTIDE SEQUENCE [LARGE SCALE GENOMIC DNA]</scope>
    <source>
        <strain evidence="2">cv. Darmor-bzh</strain>
    </source>
</reference>
<organism evidence="1 2">
    <name type="scientific">Brassica napus</name>
    <name type="common">Rape</name>
    <dbReference type="NCBI Taxonomy" id="3708"/>
    <lineage>
        <taxon>Eukaryota</taxon>
        <taxon>Viridiplantae</taxon>
        <taxon>Streptophyta</taxon>
        <taxon>Embryophyta</taxon>
        <taxon>Tracheophyta</taxon>
        <taxon>Spermatophyta</taxon>
        <taxon>Magnoliopsida</taxon>
        <taxon>eudicotyledons</taxon>
        <taxon>Gunneridae</taxon>
        <taxon>Pentapetalae</taxon>
        <taxon>rosids</taxon>
        <taxon>malvids</taxon>
        <taxon>Brassicales</taxon>
        <taxon>Brassicaceae</taxon>
        <taxon>Brassiceae</taxon>
        <taxon>Brassica</taxon>
    </lineage>
</organism>
<name>A0A078G171_BRANA</name>
<gene>
    <name evidence="1" type="primary">BnaC04g36510D</name>
    <name evidence="1" type="ORF">GSBRNA2T00012234001</name>
</gene>